<feature type="domain" description="GFO/IDH/MocA-like oxidoreductase" evidence="2">
    <location>
        <begin position="135"/>
        <end position="275"/>
    </location>
</feature>
<evidence type="ECO:0000259" key="1">
    <source>
        <dbReference type="Pfam" id="PF01408"/>
    </source>
</evidence>
<dbReference type="Gene3D" id="3.40.50.720">
    <property type="entry name" value="NAD(P)-binding Rossmann-like Domain"/>
    <property type="match status" value="1"/>
</dbReference>
<dbReference type="Proteomes" id="UP000275368">
    <property type="component" value="Chromosome"/>
</dbReference>
<dbReference type="OrthoDB" id="9815825at2"/>
<dbReference type="EMBL" id="AP019308">
    <property type="protein sequence ID" value="BBH19443.1"/>
    <property type="molecule type" value="Genomic_DNA"/>
</dbReference>
<dbReference type="PANTHER" id="PTHR43377">
    <property type="entry name" value="BILIVERDIN REDUCTASE A"/>
    <property type="match status" value="1"/>
</dbReference>
<name>A0A3G9J3Z8_9BACL</name>
<dbReference type="InterPro" id="IPR051450">
    <property type="entry name" value="Gfo/Idh/MocA_Oxidoreductases"/>
</dbReference>
<dbReference type="RefSeq" id="WP_125653781.1">
    <property type="nucleotide sequence ID" value="NZ_AP019308.1"/>
</dbReference>
<reference evidence="3 4" key="1">
    <citation type="submission" date="2018-11" db="EMBL/GenBank/DDBJ databases">
        <title>Complete genome sequence of Paenibacillus baekrokdamisoli strain KCTC 33723.</title>
        <authorList>
            <person name="Kang S.W."/>
            <person name="Lee K.C."/>
            <person name="Kim K.K."/>
            <person name="Kim J.S."/>
            <person name="Kim D.S."/>
            <person name="Ko S.H."/>
            <person name="Yang S.H."/>
            <person name="Lee J.S."/>
        </authorList>
    </citation>
    <scope>NUCLEOTIDE SEQUENCE [LARGE SCALE GENOMIC DNA]</scope>
    <source>
        <strain evidence="3 4">KCTC 33723</strain>
    </source>
</reference>
<dbReference type="PANTHER" id="PTHR43377:SF1">
    <property type="entry name" value="BILIVERDIN REDUCTASE A"/>
    <property type="match status" value="1"/>
</dbReference>
<keyword evidence="4" id="KW-1185">Reference proteome</keyword>
<dbReference type="InterPro" id="IPR000683">
    <property type="entry name" value="Gfo/Idh/MocA-like_OxRdtase_N"/>
</dbReference>
<dbReference type="SUPFAM" id="SSF51735">
    <property type="entry name" value="NAD(P)-binding Rossmann-fold domains"/>
    <property type="match status" value="1"/>
</dbReference>
<accession>A0A3G9J3Z8</accession>
<dbReference type="InterPro" id="IPR055170">
    <property type="entry name" value="GFO_IDH_MocA-like_dom"/>
</dbReference>
<dbReference type="SUPFAM" id="SSF55347">
    <property type="entry name" value="Glyceraldehyde-3-phosphate dehydrogenase-like, C-terminal domain"/>
    <property type="match status" value="1"/>
</dbReference>
<dbReference type="AlphaFoldDB" id="A0A3G9J3Z8"/>
<evidence type="ECO:0000313" key="4">
    <source>
        <dbReference type="Proteomes" id="UP000275368"/>
    </source>
</evidence>
<dbReference type="Pfam" id="PF01408">
    <property type="entry name" value="GFO_IDH_MocA"/>
    <property type="match status" value="1"/>
</dbReference>
<dbReference type="InterPro" id="IPR036291">
    <property type="entry name" value="NAD(P)-bd_dom_sf"/>
</dbReference>
<protein>
    <submittedName>
        <fullName evidence="3">Oxidoreductase</fullName>
    </submittedName>
</protein>
<proteinExistence type="predicted"/>
<organism evidence="3 4">
    <name type="scientific">Paenibacillus baekrokdamisoli</name>
    <dbReference type="NCBI Taxonomy" id="1712516"/>
    <lineage>
        <taxon>Bacteria</taxon>
        <taxon>Bacillati</taxon>
        <taxon>Bacillota</taxon>
        <taxon>Bacilli</taxon>
        <taxon>Bacillales</taxon>
        <taxon>Paenibacillaceae</taxon>
        <taxon>Paenibacillus</taxon>
    </lineage>
</organism>
<feature type="domain" description="Gfo/Idh/MocA-like oxidoreductase N-terminal" evidence="1">
    <location>
        <begin position="4"/>
        <end position="123"/>
    </location>
</feature>
<dbReference type="GO" id="GO:0000166">
    <property type="term" value="F:nucleotide binding"/>
    <property type="evidence" value="ECO:0007669"/>
    <property type="project" value="InterPro"/>
</dbReference>
<dbReference type="KEGG" id="pbk:Back11_07880"/>
<sequence>MTKMKVAVIGCGTIANASHIPAYLKNPDAEIKYFCDIDLGKAEKAVKDYECGTAIADYHEILNDPEVEAVSICAPNNAHSILAIDFLRAGKNVLCEKPAARTYAEALEMQKVQHETGKVLNIGVVNRFNTGVNIIKKMIENGELGEVYHIYVSFRSQRSIPGLGGAFTTKEISGGGALIDWGVHFLDIVMYCTGDPHPNTVTGQVYSKLGRDMQNYSYLSMWAGPPNYEGTYDVDDFVTAMIRTEGPTITLNGAWAQNIGVEEMYIDFLGDKAGIRLQYGSEFKLYSAQNGALLETTPKFNTTDMFQNEIDAFIKCIKTGEKLPSHIDTVIISSQIMQAIYDSSEGSSEIKL</sequence>
<evidence type="ECO:0000313" key="3">
    <source>
        <dbReference type="EMBL" id="BBH19443.1"/>
    </source>
</evidence>
<evidence type="ECO:0000259" key="2">
    <source>
        <dbReference type="Pfam" id="PF22725"/>
    </source>
</evidence>
<dbReference type="Gene3D" id="3.30.360.10">
    <property type="entry name" value="Dihydrodipicolinate Reductase, domain 2"/>
    <property type="match status" value="1"/>
</dbReference>
<dbReference type="Pfam" id="PF22725">
    <property type="entry name" value="GFO_IDH_MocA_C3"/>
    <property type="match status" value="1"/>
</dbReference>
<gene>
    <name evidence="3" type="ORF">Back11_07880</name>
</gene>